<protein>
    <recommendedName>
        <fullName evidence="7">t-SNARE coiled-coil homology domain-containing protein</fullName>
    </recommendedName>
</protein>
<dbReference type="PROSITE" id="PS50192">
    <property type="entry name" value="T_SNARE"/>
    <property type="match status" value="1"/>
</dbReference>
<keyword evidence="6" id="KW-1133">Transmembrane helix</keyword>
<comment type="similarity">
    <text evidence="1">Belongs to the syntaxin family.</text>
</comment>
<dbReference type="PANTHER" id="PTHR19957">
    <property type="entry name" value="SYNTAXIN"/>
    <property type="match status" value="1"/>
</dbReference>
<dbReference type="Proteomes" id="UP001443914">
    <property type="component" value="Unassembled WGS sequence"/>
</dbReference>
<keyword evidence="5" id="KW-0175">Coiled coil</keyword>
<evidence type="ECO:0000313" key="9">
    <source>
        <dbReference type="Proteomes" id="UP001443914"/>
    </source>
</evidence>
<name>A0AAW1GZA3_SAPOF</name>
<keyword evidence="2" id="KW-0813">Transport</keyword>
<dbReference type="InterPro" id="IPR045242">
    <property type="entry name" value="Syntaxin"/>
</dbReference>
<dbReference type="GO" id="GO:0012505">
    <property type="term" value="C:endomembrane system"/>
    <property type="evidence" value="ECO:0007669"/>
    <property type="project" value="TreeGrafter"/>
</dbReference>
<reference evidence="8" key="1">
    <citation type="submission" date="2024-03" db="EMBL/GenBank/DDBJ databases">
        <title>WGS assembly of Saponaria officinalis var. Norfolk2.</title>
        <authorList>
            <person name="Jenkins J."/>
            <person name="Shu S."/>
            <person name="Grimwood J."/>
            <person name="Barry K."/>
            <person name="Goodstein D."/>
            <person name="Schmutz J."/>
            <person name="Leebens-Mack J."/>
            <person name="Osbourn A."/>
        </authorList>
    </citation>
    <scope>NUCLEOTIDE SEQUENCE [LARGE SCALE GENOMIC DNA]</scope>
    <source>
        <strain evidence="8">JIC</strain>
    </source>
</reference>
<dbReference type="EMBL" id="JBDFQZ010000013">
    <property type="protein sequence ID" value="KAK9670199.1"/>
    <property type="molecule type" value="Genomic_DNA"/>
</dbReference>
<dbReference type="FunFam" id="1.20.5.110:FF:000008">
    <property type="entry name" value="Syntaxin 132"/>
    <property type="match status" value="1"/>
</dbReference>
<evidence type="ECO:0000259" key="7">
    <source>
        <dbReference type="PROSITE" id="PS50192"/>
    </source>
</evidence>
<sequence>MNDLMTKSFLNYVDLKKQINLDIEKELSSDAEKFGEMNPNDQHNLSLFHQETESITSKMGEISTLLNDLETLNQDSKTIHSTKLLRGLRDRMDTDTVSILGKVKSLKHRLELLDRENVINRKKAVSFREGSIVDRTRVAVTNGLRIKFKDMISEFTELRNRIMDDQREDFRRKYFNATGEVPSEEVVEKLMSGSVKFEVFKGGIMMEEKERYEVVRDIQRSLSKLQQVFLDMAVLIEKQGEQIDDIEQNVVNAGEYISGGTNSLYYAKQMKKNRNWVYWVWIVVFVILLVCFISLIALR</sequence>
<keyword evidence="3" id="KW-0653">Protein transport</keyword>
<dbReference type="CDD" id="cd15848">
    <property type="entry name" value="SNARE_syntaxin1-like"/>
    <property type="match status" value="1"/>
</dbReference>
<dbReference type="GO" id="GO:0031201">
    <property type="term" value="C:SNARE complex"/>
    <property type="evidence" value="ECO:0007669"/>
    <property type="project" value="TreeGrafter"/>
</dbReference>
<dbReference type="GO" id="GO:0006887">
    <property type="term" value="P:exocytosis"/>
    <property type="evidence" value="ECO:0007669"/>
    <property type="project" value="TreeGrafter"/>
</dbReference>
<evidence type="ECO:0000256" key="6">
    <source>
        <dbReference type="SAM" id="Phobius"/>
    </source>
</evidence>
<dbReference type="AlphaFoldDB" id="A0AAW1GZA3"/>
<dbReference type="SMART" id="SM00397">
    <property type="entry name" value="t_SNARE"/>
    <property type="match status" value="1"/>
</dbReference>
<evidence type="ECO:0000256" key="3">
    <source>
        <dbReference type="ARBA" id="ARBA00022927"/>
    </source>
</evidence>
<keyword evidence="6" id="KW-0812">Transmembrane</keyword>
<evidence type="ECO:0000256" key="4">
    <source>
        <dbReference type="ARBA" id="ARBA00022990"/>
    </source>
</evidence>
<keyword evidence="6" id="KW-0472">Membrane</keyword>
<dbReference type="InterPro" id="IPR006011">
    <property type="entry name" value="Syntaxin_N"/>
</dbReference>
<dbReference type="GO" id="GO:0006906">
    <property type="term" value="P:vesicle fusion"/>
    <property type="evidence" value="ECO:0007669"/>
    <property type="project" value="TreeGrafter"/>
</dbReference>
<gene>
    <name evidence="8" type="ORF">RND81_13G185100</name>
</gene>
<comment type="caution">
    <text evidence="8">The sequence shown here is derived from an EMBL/GenBank/DDBJ whole genome shotgun (WGS) entry which is preliminary data.</text>
</comment>
<feature type="domain" description="T-SNARE coiled-coil homology" evidence="7">
    <location>
        <begin position="205"/>
        <end position="267"/>
    </location>
</feature>
<dbReference type="PANTHER" id="PTHR19957:SF123">
    <property type="entry name" value="SYNTAXIN-112"/>
    <property type="match status" value="1"/>
</dbReference>
<dbReference type="InterPro" id="IPR000727">
    <property type="entry name" value="T_SNARE_dom"/>
</dbReference>
<evidence type="ECO:0000256" key="1">
    <source>
        <dbReference type="ARBA" id="ARBA00009063"/>
    </source>
</evidence>
<dbReference type="GO" id="GO:0005484">
    <property type="term" value="F:SNAP receptor activity"/>
    <property type="evidence" value="ECO:0007669"/>
    <property type="project" value="TreeGrafter"/>
</dbReference>
<evidence type="ECO:0000256" key="2">
    <source>
        <dbReference type="ARBA" id="ARBA00022448"/>
    </source>
</evidence>
<dbReference type="Pfam" id="PF00804">
    <property type="entry name" value="Syntaxin"/>
    <property type="match status" value="1"/>
</dbReference>
<dbReference type="SUPFAM" id="SSF47661">
    <property type="entry name" value="t-snare proteins"/>
    <property type="match status" value="1"/>
</dbReference>
<dbReference type="SMART" id="SM00503">
    <property type="entry name" value="SynN"/>
    <property type="match status" value="1"/>
</dbReference>
<feature type="transmembrane region" description="Helical" evidence="6">
    <location>
        <begin position="276"/>
        <end position="298"/>
    </location>
</feature>
<organism evidence="8 9">
    <name type="scientific">Saponaria officinalis</name>
    <name type="common">Common soapwort</name>
    <name type="synonym">Lychnis saponaria</name>
    <dbReference type="NCBI Taxonomy" id="3572"/>
    <lineage>
        <taxon>Eukaryota</taxon>
        <taxon>Viridiplantae</taxon>
        <taxon>Streptophyta</taxon>
        <taxon>Embryophyta</taxon>
        <taxon>Tracheophyta</taxon>
        <taxon>Spermatophyta</taxon>
        <taxon>Magnoliopsida</taxon>
        <taxon>eudicotyledons</taxon>
        <taxon>Gunneridae</taxon>
        <taxon>Pentapetalae</taxon>
        <taxon>Caryophyllales</taxon>
        <taxon>Caryophyllaceae</taxon>
        <taxon>Caryophylleae</taxon>
        <taxon>Saponaria</taxon>
    </lineage>
</organism>
<dbReference type="GO" id="GO:0006886">
    <property type="term" value="P:intracellular protein transport"/>
    <property type="evidence" value="ECO:0007669"/>
    <property type="project" value="TreeGrafter"/>
</dbReference>
<proteinExistence type="inferred from homology"/>
<keyword evidence="9" id="KW-1185">Reference proteome</keyword>
<dbReference type="InterPro" id="IPR010989">
    <property type="entry name" value="SNARE"/>
</dbReference>
<evidence type="ECO:0000256" key="5">
    <source>
        <dbReference type="ARBA" id="ARBA00023054"/>
    </source>
</evidence>
<dbReference type="Gene3D" id="1.20.5.110">
    <property type="match status" value="1"/>
</dbReference>
<dbReference type="Gene3D" id="1.20.58.70">
    <property type="match status" value="1"/>
</dbReference>
<accession>A0AAW1GZA3</accession>
<dbReference type="GO" id="GO:0000149">
    <property type="term" value="F:SNARE binding"/>
    <property type="evidence" value="ECO:0007669"/>
    <property type="project" value="TreeGrafter"/>
</dbReference>
<evidence type="ECO:0000313" key="8">
    <source>
        <dbReference type="EMBL" id="KAK9670199.1"/>
    </source>
</evidence>
<dbReference type="GO" id="GO:0005886">
    <property type="term" value="C:plasma membrane"/>
    <property type="evidence" value="ECO:0007669"/>
    <property type="project" value="TreeGrafter"/>
</dbReference>
<keyword evidence="4" id="KW-0007">Acetylation</keyword>
<dbReference type="Pfam" id="PF05739">
    <property type="entry name" value="SNARE"/>
    <property type="match status" value="1"/>
</dbReference>
<dbReference type="GO" id="GO:0048278">
    <property type="term" value="P:vesicle docking"/>
    <property type="evidence" value="ECO:0007669"/>
    <property type="project" value="TreeGrafter"/>
</dbReference>